<dbReference type="AlphaFoldDB" id="A0A427Y7J3"/>
<keyword evidence="10" id="KW-0460">Magnesium</keyword>
<evidence type="ECO:0000259" key="14">
    <source>
        <dbReference type="SMART" id="SM00090"/>
    </source>
</evidence>
<evidence type="ECO:0000256" key="13">
    <source>
        <dbReference type="SAM" id="MobiDB-lite"/>
    </source>
</evidence>
<dbReference type="GO" id="GO:0004674">
    <property type="term" value="F:protein serine/threonine kinase activity"/>
    <property type="evidence" value="ECO:0007669"/>
    <property type="project" value="UniProtKB-KW"/>
</dbReference>
<gene>
    <name evidence="15" type="ORF">EHS25_003522</name>
</gene>
<keyword evidence="8" id="KW-0418">Kinase</keyword>
<dbReference type="GO" id="GO:0005829">
    <property type="term" value="C:cytosol"/>
    <property type="evidence" value="ECO:0007669"/>
    <property type="project" value="TreeGrafter"/>
</dbReference>
<dbReference type="PANTHER" id="PTHR45852">
    <property type="entry name" value="SER/THR-PROTEIN KINASE RIO2"/>
    <property type="match status" value="1"/>
</dbReference>
<name>A0A427Y7J3_9TREE</name>
<comment type="catalytic activity">
    <reaction evidence="12">
        <text>L-seryl-[protein] + ATP = O-phospho-L-seryl-[protein] + ADP + H(+)</text>
        <dbReference type="Rhea" id="RHEA:17989"/>
        <dbReference type="Rhea" id="RHEA-COMP:9863"/>
        <dbReference type="Rhea" id="RHEA-COMP:11604"/>
        <dbReference type="ChEBI" id="CHEBI:15378"/>
        <dbReference type="ChEBI" id="CHEBI:29999"/>
        <dbReference type="ChEBI" id="CHEBI:30616"/>
        <dbReference type="ChEBI" id="CHEBI:83421"/>
        <dbReference type="ChEBI" id="CHEBI:456216"/>
        <dbReference type="EC" id="2.7.11.1"/>
    </reaction>
</comment>
<evidence type="ECO:0000256" key="6">
    <source>
        <dbReference type="ARBA" id="ARBA00022723"/>
    </source>
</evidence>
<keyword evidence="16" id="KW-1185">Reference proteome</keyword>
<feature type="region of interest" description="Disordered" evidence="13">
    <location>
        <begin position="495"/>
        <end position="526"/>
    </location>
</feature>
<evidence type="ECO:0000256" key="7">
    <source>
        <dbReference type="ARBA" id="ARBA00022741"/>
    </source>
</evidence>
<proteinExistence type="inferred from homology"/>
<evidence type="ECO:0000256" key="10">
    <source>
        <dbReference type="ARBA" id="ARBA00022842"/>
    </source>
</evidence>
<sequence>MNVTGSVCHGFTTGSSTGDGVLKAAGRYSGGPATITKAGGASTFMRKAGDRRKRTCSSLTGYSLLRLCSEIAKRRTERQAHQVRLQSGGDTEMAQDVEQEEQDRFGPSAVPLAHCRRVYGSRTPQNQTNIAEERDARRCHGNLDLVLPHHVTRLPTPDILNSVEVPTSPHLHSSIPPNHHETRRDGPALRLCGRVPRADSGERVRLPRTIIILGVLADAPGRDRVEEPRGGADVAHRGDLWDPGWQREQVPRLAREARTRGEGAEHPMLTYGGLDYLALRTFSRRKPASVGSVGKKIGVGKESDIYIVKDDTGEQRILKLQRLGRISFRTIKSKRDYLGKRQSASWQYMSRLAAQKEFAFMKVLYQNDFPVPVPIDQARHCIVMSLIDSYPLRQVDHVQSPSDLYATLMEIIMRLARCGLIHGDFNEFNILIRRKDGEPVIIDFPQMVSTRHENAEYFFNRDVNCIRKFFRKRYRYEAATWPTWKDVLEEEAEAEAEAKTRVESEQPGESGESEPGAAAAESSTAPAKRLRLDLEVEASGFGRALQRELEDYMIEVQDLPDSDDDEEEEGQDEDDEEGEDDEEDEEDEALREQDQSAPFDEEAFQKQMSDRLEAIRLNKALGNDDDADSHTESSESESDSDSDDVLSDAPPQSDFTAYVRAPPTRPARINARKLGSGNELRDTVARQAVRQSQEKDKKHHSRKGAKAGNAKGHKRG</sequence>
<evidence type="ECO:0000256" key="8">
    <source>
        <dbReference type="ARBA" id="ARBA00022777"/>
    </source>
</evidence>
<dbReference type="InterPro" id="IPR030484">
    <property type="entry name" value="Rio2"/>
</dbReference>
<dbReference type="GO" id="GO:0005524">
    <property type="term" value="F:ATP binding"/>
    <property type="evidence" value="ECO:0007669"/>
    <property type="project" value="UniProtKB-KW"/>
</dbReference>
<dbReference type="Gene3D" id="1.10.510.10">
    <property type="entry name" value="Transferase(Phosphotransferase) domain 1"/>
    <property type="match status" value="1"/>
</dbReference>
<dbReference type="SUPFAM" id="SSF56112">
    <property type="entry name" value="Protein kinase-like (PK-like)"/>
    <property type="match status" value="1"/>
</dbReference>
<feature type="region of interest" description="Disordered" evidence="13">
    <location>
        <begin position="558"/>
        <end position="716"/>
    </location>
</feature>
<comment type="caution">
    <text evidence="15">The sequence shown here is derived from an EMBL/GenBank/DDBJ whole genome shotgun (WGS) entry which is preliminary data.</text>
</comment>
<dbReference type="CDD" id="cd05144">
    <property type="entry name" value="RIO2_C"/>
    <property type="match status" value="1"/>
</dbReference>
<keyword evidence="5" id="KW-0808">Transferase</keyword>
<dbReference type="InterPro" id="IPR000687">
    <property type="entry name" value="RIO_kinase"/>
</dbReference>
<dbReference type="FunFam" id="1.10.510.10:FF:001094">
    <property type="entry name" value="RIO kinase 2"/>
    <property type="match status" value="1"/>
</dbReference>
<dbReference type="InterPro" id="IPR018934">
    <property type="entry name" value="RIO_dom"/>
</dbReference>
<evidence type="ECO:0000256" key="2">
    <source>
        <dbReference type="ARBA" id="ARBA00009196"/>
    </source>
</evidence>
<dbReference type="Proteomes" id="UP000279259">
    <property type="component" value="Unassembled WGS sequence"/>
</dbReference>
<feature type="compositionally biased region" description="Acidic residues" evidence="13">
    <location>
        <begin position="558"/>
        <end position="589"/>
    </location>
</feature>
<evidence type="ECO:0000256" key="9">
    <source>
        <dbReference type="ARBA" id="ARBA00022840"/>
    </source>
</evidence>
<dbReference type="EC" id="2.7.11.1" evidence="3"/>
<evidence type="ECO:0000256" key="5">
    <source>
        <dbReference type="ARBA" id="ARBA00022679"/>
    </source>
</evidence>
<dbReference type="PROSITE" id="PS01245">
    <property type="entry name" value="RIO1"/>
    <property type="match status" value="1"/>
</dbReference>
<keyword evidence="6" id="KW-0479">Metal-binding</keyword>
<dbReference type="InterPro" id="IPR011009">
    <property type="entry name" value="Kinase-like_dom_sf"/>
</dbReference>
<protein>
    <recommendedName>
        <fullName evidence="3">non-specific serine/threonine protein kinase</fullName>
        <ecNumber evidence="3">2.7.11.1</ecNumber>
    </recommendedName>
</protein>
<evidence type="ECO:0000256" key="4">
    <source>
        <dbReference type="ARBA" id="ARBA00022527"/>
    </source>
</evidence>
<accession>A0A427Y7J3</accession>
<dbReference type="EMBL" id="RSCD01000018">
    <property type="protein sequence ID" value="RSH87034.1"/>
    <property type="molecule type" value="Genomic_DNA"/>
</dbReference>
<dbReference type="OrthoDB" id="10258631at2759"/>
<dbReference type="InterPro" id="IPR018935">
    <property type="entry name" value="RIO_kinase_CS"/>
</dbReference>
<comment type="cofactor">
    <cofactor evidence="1">
        <name>Mg(2+)</name>
        <dbReference type="ChEBI" id="CHEBI:18420"/>
    </cofactor>
</comment>
<organism evidence="15 16">
    <name type="scientific">Saitozyma podzolica</name>
    <dbReference type="NCBI Taxonomy" id="1890683"/>
    <lineage>
        <taxon>Eukaryota</taxon>
        <taxon>Fungi</taxon>
        <taxon>Dikarya</taxon>
        <taxon>Basidiomycota</taxon>
        <taxon>Agaricomycotina</taxon>
        <taxon>Tremellomycetes</taxon>
        <taxon>Tremellales</taxon>
        <taxon>Trimorphomycetaceae</taxon>
        <taxon>Saitozyma</taxon>
    </lineage>
</organism>
<evidence type="ECO:0000313" key="15">
    <source>
        <dbReference type="EMBL" id="RSH87034.1"/>
    </source>
</evidence>
<evidence type="ECO:0000256" key="11">
    <source>
        <dbReference type="ARBA" id="ARBA00047899"/>
    </source>
</evidence>
<evidence type="ECO:0000256" key="1">
    <source>
        <dbReference type="ARBA" id="ARBA00001946"/>
    </source>
</evidence>
<feature type="compositionally biased region" description="Acidic residues" evidence="13">
    <location>
        <begin position="634"/>
        <end position="646"/>
    </location>
</feature>
<dbReference type="Gene3D" id="3.30.200.20">
    <property type="entry name" value="Phosphorylase Kinase, domain 1"/>
    <property type="match status" value="1"/>
</dbReference>
<dbReference type="FunFam" id="3.30.200.20:FF:000052">
    <property type="entry name" value="Serine/threonine-protein kinase RIO2"/>
    <property type="match status" value="1"/>
</dbReference>
<comment type="similarity">
    <text evidence="2">Belongs to the protein kinase superfamily. RIO-type Ser/Thr kinase family.</text>
</comment>
<feature type="compositionally biased region" description="Basic residues" evidence="13">
    <location>
        <begin position="697"/>
        <end position="716"/>
    </location>
</feature>
<comment type="catalytic activity">
    <reaction evidence="11">
        <text>L-threonyl-[protein] + ATP = O-phospho-L-threonyl-[protein] + ADP + H(+)</text>
        <dbReference type="Rhea" id="RHEA:46608"/>
        <dbReference type="Rhea" id="RHEA-COMP:11060"/>
        <dbReference type="Rhea" id="RHEA-COMP:11605"/>
        <dbReference type="ChEBI" id="CHEBI:15378"/>
        <dbReference type="ChEBI" id="CHEBI:30013"/>
        <dbReference type="ChEBI" id="CHEBI:30616"/>
        <dbReference type="ChEBI" id="CHEBI:61977"/>
        <dbReference type="ChEBI" id="CHEBI:456216"/>
        <dbReference type="EC" id="2.7.11.1"/>
    </reaction>
</comment>
<dbReference type="GO" id="GO:0030490">
    <property type="term" value="P:maturation of SSU-rRNA"/>
    <property type="evidence" value="ECO:0007669"/>
    <property type="project" value="TreeGrafter"/>
</dbReference>
<reference evidence="15 16" key="1">
    <citation type="submission" date="2018-11" db="EMBL/GenBank/DDBJ databases">
        <title>Genome sequence of Saitozyma podzolica DSM 27192.</title>
        <authorList>
            <person name="Aliyu H."/>
            <person name="Gorte O."/>
            <person name="Ochsenreither K."/>
        </authorList>
    </citation>
    <scope>NUCLEOTIDE SEQUENCE [LARGE SCALE GENOMIC DNA]</scope>
    <source>
        <strain evidence="15 16">DSM 27192</strain>
    </source>
</reference>
<dbReference type="GO" id="GO:0030688">
    <property type="term" value="C:preribosome, small subunit precursor"/>
    <property type="evidence" value="ECO:0007669"/>
    <property type="project" value="TreeGrafter"/>
</dbReference>
<dbReference type="SMART" id="SM00090">
    <property type="entry name" value="RIO"/>
    <property type="match status" value="1"/>
</dbReference>
<dbReference type="PANTHER" id="PTHR45852:SF1">
    <property type="entry name" value="SERINE_THREONINE-PROTEIN KINASE RIO2"/>
    <property type="match status" value="1"/>
</dbReference>
<keyword evidence="7" id="KW-0547">Nucleotide-binding</keyword>
<feature type="domain" description="RIO kinase" evidence="14">
    <location>
        <begin position="260"/>
        <end position="489"/>
    </location>
</feature>
<keyword evidence="4" id="KW-0723">Serine/threonine-protein kinase</keyword>
<dbReference type="GO" id="GO:0046872">
    <property type="term" value="F:metal ion binding"/>
    <property type="evidence" value="ECO:0007669"/>
    <property type="project" value="UniProtKB-KW"/>
</dbReference>
<dbReference type="STRING" id="1890683.A0A427Y7J3"/>
<evidence type="ECO:0000313" key="16">
    <source>
        <dbReference type="Proteomes" id="UP000279259"/>
    </source>
</evidence>
<evidence type="ECO:0000256" key="12">
    <source>
        <dbReference type="ARBA" id="ARBA00048679"/>
    </source>
</evidence>
<dbReference type="Pfam" id="PF01163">
    <property type="entry name" value="RIO1"/>
    <property type="match status" value="1"/>
</dbReference>
<keyword evidence="9" id="KW-0067">ATP-binding</keyword>
<feature type="region of interest" description="Disordered" evidence="13">
    <location>
        <begin position="167"/>
        <end position="186"/>
    </location>
</feature>
<evidence type="ECO:0000256" key="3">
    <source>
        <dbReference type="ARBA" id="ARBA00012513"/>
    </source>
</evidence>
<feature type="compositionally biased region" description="Low complexity" evidence="13">
    <location>
        <begin position="505"/>
        <end position="526"/>
    </location>
</feature>
<dbReference type="GO" id="GO:0005634">
    <property type="term" value="C:nucleus"/>
    <property type="evidence" value="ECO:0007669"/>
    <property type="project" value="TreeGrafter"/>
</dbReference>